<feature type="compositionally biased region" description="Basic and acidic residues" evidence="2">
    <location>
        <begin position="252"/>
        <end position="277"/>
    </location>
</feature>
<feature type="region of interest" description="Disordered" evidence="2">
    <location>
        <begin position="79"/>
        <end position="182"/>
    </location>
</feature>
<feature type="region of interest" description="Disordered" evidence="2">
    <location>
        <begin position="28"/>
        <end position="64"/>
    </location>
</feature>
<feature type="compositionally biased region" description="Polar residues" evidence="2">
    <location>
        <begin position="126"/>
        <end position="135"/>
    </location>
</feature>
<evidence type="ECO:0000313" key="3">
    <source>
        <dbReference type="EMBL" id="CED85207.1"/>
    </source>
</evidence>
<proteinExistence type="predicted"/>
<keyword evidence="1" id="KW-0175">Coiled coil</keyword>
<feature type="region of interest" description="Disordered" evidence="2">
    <location>
        <begin position="1094"/>
        <end position="1172"/>
    </location>
</feature>
<feature type="coiled-coil region" evidence="1">
    <location>
        <begin position="190"/>
        <end position="217"/>
    </location>
</feature>
<feature type="compositionally biased region" description="Basic and acidic residues" evidence="2">
    <location>
        <begin position="363"/>
        <end position="373"/>
    </location>
</feature>
<feature type="compositionally biased region" description="Low complexity" evidence="2">
    <location>
        <begin position="555"/>
        <end position="578"/>
    </location>
</feature>
<feature type="compositionally biased region" description="Basic and acidic residues" evidence="2">
    <location>
        <begin position="449"/>
        <end position="470"/>
    </location>
</feature>
<sequence>MAFSDDDDEFDDISLPDLEMVDLTVYDTPTQPMSRSGITALSRTPSMVLSSSKSKSCVKTEPADASEWDIPIRIDSNGEYIQGSPLPPASQVAFPKLPQSSISKPQSNHNGHTSTVPRQPAVPIKKTQSNPTPQSRFPPQPFVVSSIQNGHFRAVSNPPIHPNPRPPSRLRSNEIISPSEGVNETAKLTDEAAGRELREIQRKNEELNRILKEQAQALLTAKGETSNLRRSLKDTETKAAQNLAAITAQHAAELEKRNRRDEERRLEEEGRRAKSIFDNHNAATYSARRPQWSTQSSIPRSQSRAPPPFGDFQPSSQTNRGGGAGHNTSMVSRVDTGAGEGGSQSFARGSSSNRESETVSPGRDFRVKEEKKAMLPPPPKFRGLKNTFNPSKSLGMRQPSFSQDRPPPPMSQSSRTFRVPFKNPPSLSQQVDGPMAPSSSPESMIYQTEQERGTKRRRVNDSAIREGATDEKEEMMTETTVKGQIQGEAGEVVDHPDASGQTVVDEIEEENQDIEQDNLGMQDLVLEDEDEAEDLFWRSQEKNILFSVVFTDQVSPSSTLPSPSTSLSTTAPLTPSSPYTRSPASISTIQQILAPLPTESSSFRDRADHSNACARILNALGGASFSGLGADPLNEVIRGLNAAAKVFERLNMVSTLTVTLKLIHCILLHIPRASRILLHLPSFLSLITSIKNTYLPFPVKPPSFPSSRPPLLPHSQALPNTALVASPPSLTSTKQEHEKYAERTAVVMRLLYVIESCAWEADSGSDSDVLSRIIQLPRFTSALLDPSVPIRIVLQTIRIINYLCFDELLFRPLLSYPDHAVEQPPPTRDPTRIPLVEQLCKLAREPPISASSGEVLLLSLETSSFFRVLCEKHEDEAIIMFGQSRSLIPTLIVCLERDSSIIWGIDPSSSQLQQSIPSLFPMLSLLYSLTVPVGSLDDPGTPTVNLTDKLRQAPRREFNALFEKFMVAFGRICYADAPEVEDILERAGSEEERGEFEDEDDGQEDVDARRSEKADRLVVELERAGEIARDIFDQVVEGPEGDLVYDVFSDQRPLDDVPLEEGQHQEQEDPEGFGYPDHHARLDFPSSSVPPEEAEAVQISHEVVTEDQILNGKRTPRSSSTRSGAIMTRTAAAAAAAAAQVERRKNTDQMMVPDSDDELTEEEGDDEIQVLS</sequence>
<dbReference type="EMBL" id="LN483332">
    <property type="protein sequence ID" value="CED85207.1"/>
    <property type="molecule type" value="Genomic_DNA"/>
</dbReference>
<evidence type="ECO:0000256" key="2">
    <source>
        <dbReference type="SAM" id="MobiDB-lite"/>
    </source>
</evidence>
<protein>
    <submittedName>
        <fullName evidence="3">Uncharacterized protein</fullName>
    </submittedName>
</protein>
<feature type="compositionally biased region" description="Polar residues" evidence="2">
    <location>
        <begin position="343"/>
        <end position="353"/>
    </location>
</feature>
<name>A0A0F7SSN6_PHARH</name>
<reference evidence="3" key="1">
    <citation type="submission" date="2014-08" db="EMBL/GenBank/DDBJ databases">
        <authorList>
            <person name="Sharma Rahul"/>
            <person name="Thines Marco"/>
        </authorList>
    </citation>
    <scope>NUCLEOTIDE SEQUENCE</scope>
</reference>
<feature type="region of interest" description="Disordered" evidence="2">
    <location>
        <begin position="987"/>
        <end position="1013"/>
    </location>
</feature>
<accession>A0A0F7SSN6</accession>
<feature type="compositionally biased region" description="Acidic residues" evidence="2">
    <location>
        <begin position="992"/>
        <end position="1005"/>
    </location>
</feature>
<feature type="compositionally biased region" description="Polar residues" evidence="2">
    <location>
        <begin position="425"/>
        <end position="448"/>
    </location>
</feature>
<feature type="compositionally biased region" description="Polar residues" evidence="2">
    <location>
        <begin position="291"/>
        <end position="304"/>
    </location>
</feature>
<organism evidence="3">
    <name type="scientific">Phaffia rhodozyma</name>
    <name type="common">Yeast</name>
    <name type="synonym">Xanthophyllomyces dendrorhous</name>
    <dbReference type="NCBI Taxonomy" id="264483"/>
    <lineage>
        <taxon>Eukaryota</taxon>
        <taxon>Fungi</taxon>
        <taxon>Dikarya</taxon>
        <taxon>Basidiomycota</taxon>
        <taxon>Agaricomycotina</taxon>
        <taxon>Tremellomycetes</taxon>
        <taxon>Cystofilobasidiales</taxon>
        <taxon>Mrakiaceae</taxon>
        <taxon>Phaffia</taxon>
    </lineage>
</organism>
<feature type="region of interest" description="Disordered" evidence="2">
    <location>
        <begin position="251"/>
        <end position="478"/>
    </location>
</feature>
<feature type="compositionally biased region" description="Acidic residues" evidence="2">
    <location>
        <begin position="1154"/>
        <end position="1172"/>
    </location>
</feature>
<feature type="compositionally biased region" description="Polar residues" evidence="2">
    <location>
        <begin position="28"/>
        <end position="49"/>
    </location>
</feature>
<feature type="region of interest" description="Disordered" evidence="2">
    <location>
        <begin position="555"/>
        <end position="583"/>
    </location>
</feature>
<evidence type="ECO:0000256" key="1">
    <source>
        <dbReference type="SAM" id="Coils"/>
    </source>
</evidence>
<feature type="compositionally biased region" description="Polar residues" evidence="2">
    <location>
        <begin position="98"/>
        <end position="117"/>
    </location>
</feature>
<dbReference type="AlphaFoldDB" id="A0A0F7SSN6"/>